<feature type="domain" description="ABC3 transporter permease C-terminal" evidence="8">
    <location>
        <begin position="303"/>
        <end position="419"/>
    </location>
</feature>
<comment type="caution">
    <text evidence="9">The sequence shown here is derived from an EMBL/GenBank/DDBJ whole genome shotgun (WGS) entry which is preliminary data.</text>
</comment>
<feature type="transmembrane region" description="Helical" evidence="7">
    <location>
        <begin position="295"/>
        <end position="321"/>
    </location>
</feature>
<dbReference type="InterPro" id="IPR003838">
    <property type="entry name" value="ABC3_permease_C"/>
</dbReference>
<evidence type="ECO:0000256" key="2">
    <source>
        <dbReference type="ARBA" id="ARBA00022475"/>
    </source>
</evidence>
<dbReference type="RefSeq" id="WP_246975158.1">
    <property type="nucleotide sequence ID" value="NZ_CP095398.1"/>
</dbReference>
<dbReference type="InterPro" id="IPR050250">
    <property type="entry name" value="Macrolide_Exporter_MacB"/>
</dbReference>
<comment type="subcellular location">
    <subcellularLocation>
        <location evidence="1">Cell membrane</location>
        <topology evidence="1">Multi-pass membrane protein</topology>
    </subcellularLocation>
</comment>
<feature type="transmembrane region" description="Helical" evidence="7">
    <location>
        <begin position="48"/>
        <end position="73"/>
    </location>
</feature>
<feature type="transmembrane region" description="Helical" evidence="7">
    <location>
        <begin position="351"/>
        <end position="373"/>
    </location>
</feature>
<dbReference type="AlphaFoldDB" id="A0ABD5NVS1"/>
<protein>
    <submittedName>
        <fullName evidence="9">FtsX-like permease family protein</fullName>
    </submittedName>
</protein>
<proteinExistence type="inferred from homology"/>
<gene>
    <name evidence="9" type="ORF">ACFOZ7_03465</name>
</gene>
<dbReference type="GO" id="GO:0005886">
    <property type="term" value="C:plasma membrane"/>
    <property type="evidence" value="ECO:0007669"/>
    <property type="project" value="UniProtKB-SubCell"/>
</dbReference>
<keyword evidence="4 7" id="KW-1133">Transmembrane helix</keyword>
<keyword evidence="3 7" id="KW-0812">Transmembrane</keyword>
<evidence type="ECO:0000256" key="5">
    <source>
        <dbReference type="ARBA" id="ARBA00023136"/>
    </source>
</evidence>
<keyword evidence="2" id="KW-1003">Cell membrane</keyword>
<evidence type="ECO:0000313" key="9">
    <source>
        <dbReference type="EMBL" id="MFC4246058.1"/>
    </source>
</evidence>
<dbReference type="PANTHER" id="PTHR30572:SF4">
    <property type="entry name" value="ABC TRANSPORTER PERMEASE YTRF"/>
    <property type="match status" value="1"/>
</dbReference>
<accession>A0ABD5NVS1</accession>
<keyword evidence="5 7" id="KW-0472">Membrane</keyword>
<evidence type="ECO:0000256" key="3">
    <source>
        <dbReference type="ARBA" id="ARBA00022692"/>
    </source>
</evidence>
<feature type="transmembrane region" description="Helical" evidence="7">
    <location>
        <begin position="393"/>
        <end position="417"/>
    </location>
</feature>
<evidence type="ECO:0000256" key="1">
    <source>
        <dbReference type="ARBA" id="ARBA00004651"/>
    </source>
</evidence>
<dbReference type="Proteomes" id="UP001595821">
    <property type="component" value="Unassembled WGS sequence"/>
</dbReference>
<dbReference type="EMBL" id="JBHSDJ010000009">
    <property type="protein sequence ID" value="MFC4246058.1"/>
    <property type="molecule type" value="Genomic_DNA"/>
</dbReference>
<evidence type="ECO:0000259" key="8">
    <source>
        <dbReference type="Pfam" id="PF02687"/>
    </source>
</evidence>
<evidence type="ECO:0000313" key="10">
    <source>
        <dbReference type="Proteomes" id="UP001595821"/>
    </source>
</evidence>
<comment type="similarity">
    <text evidence="6">Belongs to the ABC-4 integral membrane protein family.</text>
</comment>
<name>A0ABD5NVS1_9EURY</name>
<sequence length="428" mass="44232">MPSENDYSSRSSPSPGRLARVRRWKGRCGLAWRRFVSQALWLAPKRTLMSVVGVGMAVTLLLIVTGLAIGIAAPATGAGNAGDYWIVSETSGDSSPLVATGDPQFGGAHGANERIRDHDAVRTSTPLLVDVLRLETDAGTTEYVVAIGVVADVDGQTVMGLSTDAMTAGDPFYAEGTYDGEWTGEVVLSEGAATLLESEHGDTLTVAGRGTNRTFTTTGIETSETGNVMGAAPIAVMHLAELQSITGASSHDQADQFLVEATSSSVTSDLDGIYPQSAVLSSDELTTQQLLDSDLGLALSLAAVLVAIVVGSLFIATTMVLEVAADQDQLRTLAAIGVEFRSRLTTYGVQALLVALVGGLLGSLVGALGVRIANVAANAFFDVGSVAVFHPALVGYGVVAALVIGVLTIPVLALAMTRLEMGGDRLRA</sequence>
<dbReference type="Pfam" id="PF02687">
    <property type="entry name" value="FtsX"/>
    <property type="match status" value="1"/>
</dbReference>
<dbReference type="PANTHER" id="PTHR30572">
    <property type="entry name" value="MEMBRANE COMPONENT OF TRANSPORTER-RELATED"/>
    <property type="match status" value="1"/>
</dbReference>
<evidence type="ECO:0000256" key="4">
    <source>
        <dbReference type="ARBA" id="ARBA00022989"/>
    </source>
</evidence>
<reference evidence="9 10" key="1">
    <citation type="journal article" date="2014" name="Int. J. Syst. Evol. Microbiol.">
        <title>Complete genome sequence of Corynebacterium casei LMG S-19264T (=DSM 44701T), isolated from a smear-ripened cheese.</title>
        <authorList>
            <consortium name="US DOE Joint Genome Institute (JGI-PGF)"/>
            <person name="Walter F."/>
            <person name="Albersmeier A."/>
            <person name="Kalinowski J."/>
            <person name="Ruckert C."/>
        </authorList>
    </citation>
    <scope>NUCLEOTIDE SEQUENCE [LARGE SCALE GENOMIC DNA]</scope>
    <source>
        <strain evidence="9 10">IBRC-M 10912</strain>
    </source>
</reference>
<dbReference type="GeneID" id="71856179"/>
<evidence type="ECO:0000256" key="6">
    <source>
        <dbReference type="ARBA" id="ARBA00038076"/>
    </source>
</evidence>
<evidence type="ECO:0000256" key="7">
    <source>
        <dbReference type="SAM" id="Phobius"/>
    </source>
</evidence>
<organism evidence="9 10">
    <name type="scientific">Natribaculum luteum</name>
    <dbReference type="NCBI Taxonomy" id="1586232"/>
    <lineage>
        <taxon>Archaea</taxon>
        <taxon>Methanobacteriati</taxon>
        <taxon>Methanobacteriota</taxon>
        <taxon>Stenosarchaea group</taxon>
        <taxon>Halobacteria</taxon>
        <taxon>Halobacteriales</taxon>
        <taxon>Natrialbaceae</taxon>
        <taxon>Natribaculum</taxon>
    </lineage>
</organism>